<dbReference type="AlphaFoldDB" id="A0A6N1VCN5"/>
<gene>
    <name evidence="2" type="ORF">HTY61_09360</name>
</gene>
<name>A0A6N1VCN5_9HYPH</name>
<protein>
    <submittedName>
        <fullName evidence="2">SDR family oxidoreductase</fullName>
    </submittedName>
</protein>
<dbReference type="CDD" id="cd05269">
    <property type="entry name" value="TMR_SDR_a"/>
    <property type="match status" value="1"/>
</dbReference>
<evidence type="ECO:0000313" key="2">
    <source>
        <dbReference type="EMBL" id="QKV18640.1"/>
    </source>
</evidence>
<dbReference type="InterPro" id="IPR052718">
    <property type="entry name" value="NmrA-type_oxidoreductase"/>
</dbReference>
<proteinExistence type="predicted"/>
<dbReference type="KEGG" id="orm:HTY61_09360"/>
<dbReference type="Gene3D" id="3.90.25.10">
    <property type="entry name" value="UDP-galactose 4-epimerase, domain 1"/>
    <property type="match status" value="1"/>
</dbReference>
<dbReference type="Gene3D" id="3.40.50.720">
    <property type="entry name" value="NAD(P)-binding Rossmann-like Domain"/>
    <property type="match status" value="1"/>
</dbReference>
<keyword evidence="3" id="KW-1185">Reference proteome</keyword>
<dbReference type="InterPro" id="IPR016040">
    <property type="entry name" value="NAD(P)-bd_dom"/>
</dbReference>
<accession>A0A6N1VCN5</accession>
<dbReference type="PANTHER" id="PTHR47129">
    <property type="entry name" value="QUINONE OXIDOREDUCTASE 2"/>
    <property type="match status" value="1"/>
</dbReference>
<reference evidence="2 3" key="1">
    <citation type="submission" date="2020-06" db="EMBL/GenBank/DDBJ databases">
        <title>Oricola thermophila sp. nov. isolated from a tidal sediments.</title>
        <authorList>
            <person name="Kwon K.K."/>
            <person name="Yang S.-H."/>
            <person name="Park M.-J."/>
        </authorList>
    </citation>
    <scope>NUCLEOTIDE SEQUENCE [LARGE SCALE GENOMIC DNA]</scope>
    <source>
        <strain evidence="2 3">MEBiC13590</strain>
    </source>
</reference>
<organism evidence="2 3">
    <name type="scientific">Oricola thermophila</name>
    <dbReference type="NCBI Taxonomy" id="2742145"/>
    <lineage>
        <taxon>Bacteria</taxon>
        <taxon>Pseudomonadati</taxon>
        <taxon>Pseudomonadota</taxon>
        <taxon>Alphaproteobacteria</taxon>
        <taxon>Hyphomicrobiales</taxon>
        <taxon>Ahrensiaceae</taxon>
        <taxon>Oricola</taxon>
    </lineage>
</organism>
<dbReference type="PANTHER" id="PTHR47129:SF1">
    <property type="entry name" value="NMRA-LIKE DOMAIN-CONTAINING PROTEIN"/>
    <property type="match status" value="1"/>
</dbReference>
<dbReference type="EMBL" id="CP054836">
    <property type="protein sequence ID" value="QKV18640.1"/>
    <property type="molecule type" value="Genomic_DNA"/>
</dbReference>
<evidence type="ECO:0000259" key="1">
    <source>
        <dbReference type="Pfam" id="PF13460"/>
    </source>
</evidence>
<sequence>MANQTAKYLVTGASGQLGALAVEALLARVPAGNVVALVRRPEAAAPLEAKGIEVRIGDYTDRAALERAFNGIDRLLLISSSEIGQRAPQHINAIEAAKAAGVGFIAYTSILHADTSPLMLAEEHRVTEDAIRASGIPYALLRNGWYTENKTGSVAAAIEHGAYIGAAGEGRISSATRRDYAEAAVAVLTADETAGNAVHELAGDESYSMAEFAAEIARAAGKPVAYRDMSQAEHAAALEAAGLPGPFAAILADSDAGTAKGALEDDSRTLSALIGRPTTPWRETVAEAVRAAV</sequence>
<feature type="domain" description="NAD(P)-binding" evidence="1">
    <location>
        <begin position="12"/>
        <end position="190"/>
    </location>
</feature>
<dbReference type="RefSeq" id="WP_175276533.1">
    <property type="nucleotide sequence ID" value="NZ_CP054836.1"/>
</dbReference>
<dbReference type="SUPFAM" id="SSF51735">
    <property type="entry name" value="NAD(P)-binding Rossmann-fold domains"/>
    <property type="match status" value="1"/>
</dbReference>
<dbReference type="Pfam" id="PF13460">
    <property type="entry name" value="NAD_binding_10"/>
    <property type="match status" value="1"/>
</dbReference>
<dbReference type="InterPro" id="IPR036291">
    <property type="entry name" value="NAD(P)-bd_dom_sf"/>
</dbReference>
<evidence type="ECO:0000313" key="3">
    <source>
        <dbReference type="Proteomes" id="UP000509367"/>
    </source>
</evidence>
<dbReference type="Proteomes" id="UP000509367">
    <property type="component" value="Chromosome"/>
</dbReference>